<dbReference type="EMBL" id="JAHLJV010000047">
    <property type="protein sequence ID" value="KAK1585182.1"/>
    <property type="molecule type" value="Genomic_DNA"/>
</dbReference>
<keyword evidence="2" id="KW-1185">Reference proteome</keyword>
<dbReference type="AlphaFoldDB" id="A0AAD8PUZ0"/>
<accession>A0AAD8PUZ0</accession>
<reference evidence="1" key="1">
    <citation type="submission" date="2021-06" db="EMBL/GenBank/DDBJ databases">
        <title>Comparative genomics, transcriptomics and evolutionary studies reveal genomic signatures of adaptation to plant cell wall in hemibiotrophic fungi.</title>
        <authorList>
            <consortium name="DOE Joint Genome Institute"/>
            <person name="Baroncelli R."/>
            <person name="Diaz J.F."/>
            <person name="Benocci T."/>
            <person name="Peng M."/>
            <person name="Battaglia E."/>
            <person name="Haridas S."/>
            <person name="Andreopoulos W."/>
            <person name="Labutti K."/>
            <person name="Pangilinan J."/>
            <person name="Floch G.L."/>
            <person name="Makela M.R."/>
            <person name="Henrissat B."/>
            <person name="Grigoriev I.V."/>
            <person name="Crouch J.A."/>
            <person name="De Vries R.P."/>
            <person name="Sukno S.A."/>
            <person name="Thon M.R."/>
        </authorList>
    </citation>
    <scope>NUCLEOTIDE SEQUENCE</scope>
    <source>
        <strain evidence="1">CBS 125086</strain>
    </source>
</reference>
<comment type="caution">
    <text evidence="1">The sequence shown here is derived from an EMBL/GenBank/DDBJ whole genome shotgun (WGS) entry which is preliminary data.</text>
</comment>
<protein>
    <submittedName>
        <fullName evidence="1">Uncharacterized protein</fullName>
    </submittedName>
</protein>
<sequence length="166" mass="18660">MEMRWSLLRLGPPASCTLTFSSVPNAGKQGTRSSSPFSSTSTSELRLWGGDIQLEFCQPLSHAHHVFFKWSQGRPHEGFIPCMPMTTTMAGLYTGGVYQLGGMWFLPSNLCSGTNYRTMPRVDTKGVENMIDNQEQTSEALFSTPRVTYRCLLGCWRHPVMHFWGT</sequence>
<dbReference type="Proteomes" id="UP001230504">
    <property type="component" value="Unassembled WGS sequence"/>
</dbReference>
<evidence type="ECO:0000313" key="2">
    <source>
        <dbReference type="Proteomes" id="UP001230504"/>
    </source>
</evidence>
<dbReference type="GeneID" id="85447016"/>
<evidence type="ECO:0000313" key="1">
    <source>
        <dbReference type="EMBL" id="KAK1585182.1"/>
    </source>
</evidence>
<proteinExistence type="predicted"/>
<dbReference type="RefSeq" id="XP_060412226.1">
    <property type="nucleotide sequence ID" value="XM_060562776.1"/>
</dbReference>
<name>A0AAD8PUZ0_9PEZI</name>
<organism evidence="1 2">
    <name type="scientific">Colletotrichum navitas</name>
    <dbReference type="NCBI Taxonomy" id="681940"/>
    <lineage>
        <taxon>Eukaryota</taxon>
        <taxon>Fungi</taxon>
        <taxon>Dikarya</taxon>
        <taxon>Ascomycota</taxon>
        <taxon>Pezizomycotina</taxon>
        <taxon>Sordariomycetes</taxon>
        <taxon>Hypocreomycetidae</taxon>
        <taxon>Glomerellales</taxon>
        <taxon>Glomerellaceae</taxon>
        <taxon>Colletotrichum</taxon>
        <taxon>Colletotrichum graminicola species complex</taxon>
    </lineage>
</organism>
<gene>
    <name evidence="1" type="ORF">LY79DRAFT_660713</name>
</gene>